<dbReference type="EMBL" id="JBHSPH010000002">
    <property type="protein sequence ID" value="MFC5862199.1"/>
    <property type="molecule type" value="Genomic_DNA"/>
</dbReference>
<feature type="chain" id="PRO_5045614335" evidence="2">
    <location>
        <begin position="20"/>
        <end position="64"/>
    </location>
</feature>
<comment type="caution">
    <text evidence="3">The sequence shown here is derived from an EMBL/GenBank/DDBJ whole genome shotgun (WGS) entry which is preliminary data.</text>
</comment>
<sequence length="64" mass="6767">MIRNASRKFALAMTLLVLAAPIGRAVAQSSTTQPAPTDPSVITGTNPEPQDDIVDEILALLFFA</sequence>
<protein>
    <submittedName>
        <fullName evidence="3">Uncharacterized protein</fullName>
    </submittedName>
</protein>
<dbReference type="Proteomes" id="UP001596091">
    <property type="component" value="Unassembled WGS sequence"/>
</dbReference>
<evidence type="ECO:0000256" key="1">
    <source>
        <dbReference type="SAM" id="MobiDB-lite"/>
    </source>
</evidence>
<feature type="region of interest" description="Disordered" evidence="1">
    <location>
        <begin position="28"/>
        <end position="49"/>
    </location>
</feature>
<accession>A0ABW1EE01</accession>
<reference evidence="4" key="1">
    <citation type="journal article" date="2019" name="Int. J. Syst. Evol. Microbiol.">
        <title>The Global Catalogue of Microorganisms (GCM) 10K type strain sequencing project: providing services to taxonomists for standard genome sequencing and annotation.</title>
        <authorList>
            <consortium name="The Broad Institute Genomics Platform"/>
            <consortium name="The Broad Institute Genome Sequencing Center for Infectious Disease"/>
            <person name="Wu L."/>
            <person name="Ma J."/>
        </authorList>
    </citation>
    <scope>NUCLEOTIDE SEQUENCE [LARGE SCALE GENOMIC DNA]</scope>
    <source>
        <strain evidence="4">JCM 4087</strain>
    </source>
</reference>
<organism evidence="3 4">
    <name type="scientific">Acidicapsa dinghuensis</name>
    <dbReference type="NCBI Taxonomy" id="2218256"/>
    <lineage>
        <taxon>Bacteria</taxon>
        <taxon>Pseudomonadati</taxon>
        <taxon>Acidobacteriota</taxon>
        <taxon>Terriglobia</taxon>
        <taxon>Terriglobales</taxon>
        <taxon>Acidobacteriaceae</taxon>
        <taxon>Acidicapsa</taxon>
    </lineage>
</organism>
<feature type="signal peptide" evidence="2">
    <location>
        <begin position="1"/>
        <end position="19"/>
    </location>
</feature>
<name>A0ABW1EE01_9BACT</name>
<keyword evidence="2" id="KW-0732">Signal</keyword>
<dbReference type="RefSeq" id="WP_263338489.1">
    <property type="nucleotide sequence ID" value="NZ_JAGSYH010000004.1"/>
</dbReference>
<gene>
    <name evidence="3" type="ORF">ACFPT7_07835</name>
</gene>
<evidence type="ECO:0000256" key="2">
    <source>
        <dbReference type="SAM" id="SignalP"/>
    </source>
</evidence>
<evidence type="ECO:0000313" key="4">
    <source>
        <dbReference type="Proteomes" id="UP001596091"/>
    </source>
</evidence>
<evidence type="ECO:0000313" key="3">
    <source>
        <dbReference type="EMBL" id="MFC5862199.1"/>
    </source>
</evidence>
<keyword evidence="4" id="KW-1185">Reference proteome</keyword>
<feature type="compositionally biased region" description="Polar residues" evidence="1">
    <location>
        <begin position="28"/>
        <end position="48"/>
    </location>
</feature>
<proteinExistence type="predicted"/>